<dbReference type="PRINTS" id="PR00080">
    <property type="entry name" value="SDRFAMILY"/>
</dbReference>
<dbReference type="Proteomes" id="UP001148614">
    <property type="component" value="Unassembled WGS sequence"/>
</dbReference>
<dbReference type="PRINTS" id="PR00081">
    <property type="entry name" value="GDHRDH"/>
</dbReference>
<proteinExistence type="inferred from homology"/>
<dbReference type="GO" id="GO:0016616">
    <property type="term" value="F:oxidoreductase activity, acting on the CH-OH group of donors, NAD or NADP as acceptor"/>
    <property type="evidence" value="ECO:0007669"/>
    <property type="project" value="TreeGrafter"/>
</dbReference>
<dbReference type="CDD" id="cd05233">
    <property type="entry name" value="SDR_c"/>
    <property type="match status" value="1"/>
</dbReference>
<organism evidence="4 5">
    <name type="scientific">Xylaria arbuscula</name>
    <dbReference type="NCBI Taxonomy" id="114810"/>
    <lineage>
        <taxon>Eukaryota</taxon>
        <taxon>Fungi</taxon>
        <taxon>Dikarya</taxon>
        <taxon>Ascomycota</taxon>
        <taxon>Pezizomycotina</taxon>
        <taxon>Sordariomycetes</taxon>
        <taxon>Xylariomycetidae</taxon>
        <taxon>Xylariales</taxon>
        <taxon>Xylariaceae</taxon>
        <taxon>Xylaria</taxon>
    </lineage>
</organism>
<dbReference type="InterPro" id="IPR036291">
    <property type="entry name" value="NAD(P)-bd_dom_sf"/>
</dbReference>
<evidence type="ECO:0000256" key="2">
    <source>
        <dbReference type="ARBA" id="ARBA00022857"/>
    </source>
</evidence>
<dbReference type="Pfam" id="PF13561">
    <property type="entry name" value="adh_short_C2"/>
    <property type="match status" value="1"/>
</dbReference>
<dbReference type="SUPFAM" id="SSF51735">
    <property type="entry name" value="NAD(P)-binding Rossmann-fold domains"/>
    <property type="match status" value="1"/>
</dbReference>
<evidence type="ECO:0000256" key="3">
    <source>
        <dbReference type="ARBA" id="ARBA00023002"/>
    </source>
</evidence>
<dbReference type="EMBL" id="JANPWZ010000229">
    <property type="protein sequence ID" value="KAJ3578336.1"/>
    <property type="molecule type" value="Genomic_DNA"/>
</dbReference>
<dbReference type="InterPro" id="IPR002347">
    <property type="entry name" value="SDR_fam"/>
</dbReference>
<dbReference type="PANTHER" id="PTHR42760">
    <property type="entry name" value="SHORT-CHAIN DEHYDROGENASES/REDUCTASES FAMILY MEMBER"/>
    <property type="match status" value="1"/>
</dbReference>
<accession>A0A9W8TR85</accession>
<evidence type="ECO:0000313" key="5">
    <source>
        <dbReference type="Proteomes" id="UP001148614"/>
    </source>
</evidence>
<dbReference type="VEuPathDB" id="FungiDB:F4678DRAFT_421204"/>
<name>A0A9W8TR85_9PEZI</name>
<comment type="caution">
    <text evidence="4">The sequence shown here is derived from an EMBL/GenBank/DDBJ whole genome shotgun (WGS) entry which is preliminary data.</text>
</comment>
<sequence length="263" mass="27887">MASAVFRLPGVAFITGAGGTGIGAAVARGFARSGCSRFAITDLKSLASTKDALLDINPKAQVLSREGDIVDESFVNSFMTDISDRFARLDYAVNCAGILGESLYCHETPLSAYDRIMDVNVKGTWLTSKAALNLMINQDPLDHPGQRGAIVNIASQLGIVGRPTAAPYCASKAAIINMTRSNAIDYSRNGIRVNCVCPGVIETPMTTGSPEVTERLRPAINIAPMQRMGKPEEVADAVLFLCSSQASFIQGHALIVDGGYTIN</sequence>
<gene>
    <name evidence="4" type="ORF">NPX13_g2229</name>
</gene>
<dbReference type="FunFam" id="3.40.50.720:FF:000084">
    <property type="entry name" value="Short-chain dehydrogenase reductase"/>
    <property type="match status" value="1"/>
</dbReference>
<keyword evidence="2" id="KW-0521">NADP</keyword>
<keyword evidence="3" id="KW-0560">Oxidoreductase</keyword>
<reference evidence="4" key="1">
    <citation type="submission" date="2022-07" db="EMBL/GenBank/DDBJ databases">
        <title>Genome Sequence of Xylaria arbuscula.</title>
        <authorList>
            <person name="Buettner E."/>
        </authorList>
    </citation>
    <scope>NUCLEOTIDE SEQUENCE</scope>
    <source>
        <strain evidence="4">VT107</strain>
    </source>
</reference>
<dbReference type="Gene3D" id="3.40.50.720">
    <property type="entry name" value="NAD(P)-binding Rossmann-like Domain"/>
    <property type="match status" value="1"/>
</dbReference>
<keyword evidence="5" id="KW-1185">Reference proteome</keyword>
<evidence type="ECO:0000256" key="1">
    <source>
        <dbReference type="ARBA" id="ARBA00006484"/>
    </source>
</evidence>
<protein>
    <submittedName>
        <fullName evidence="4">Uncharacterized protein</fullName>
    </submittedName>
</protein>
<evidence type="ECO:0000313" key="4">
    <source>
        <dbReference type="EMBL" id="KAJ3578336.1"/>
    </source>
</evidence>
<comment type="similarity">
    <text evidence="1">Belongs to the short-chain dehydrogenases/reductases (SDR) family.</text>
</comment>
<dbReference type="AlphaFoldDB" id="A0A9W8TR85"/>
<dbReference type="PANTHER" id="PTHR42760:SF115">
    <property type="entry name" value="3-OXOACYL-[ACYL-CARRIER-PROTEIN] REDUCTASE FABG"/>
    <property type="match status" value="1"/>
</dbReference>